<comment type="caution">
    <text evidence="1">The sequence shown here is derived from an EMBL/GenBank/DDBJ whole genome shotgun (WGS) entry which is preliminary data.</text>
</comment>
<dbReference type="PROSITE" id="PS51257">
    <property type="entry name" value="PROKAR_LIPOPROTEIN"/>
    <property type="match status" value="1"/>
</dbReference>
<dbReference type="Proteomes" id="UP000473658">
    <property type="component" value="Unassembled WGS sequence"/>
</dbReference>
<dbReference type="AlphaFoldDB" id="A0AA88F6C6"/>
<dbReference type="RefSeq" id="WP_149898031.1">
    <property type="nucleotide sequence ID" value="NZ_QRFF01000001.1"/>
</dbReference>
<organism evidence="1 2">
    <name type="scientific">Rhizobium rhizogenes</name>
    <name type="common">Agrobacterium rhizogenes</name>
    <dbReference type="NCBI Taxonomy" id="359"/>
    <lineage>
        <taxon>Bacteria</taxon>
        <taxon>Pseudomonadati</taxon>
        <taxon>Pseudomonadota</taxon>
        <taxon>Alphaproteobacteria</taxon>
        <taxon>Hyphomicrobiales</taxon>
        <taxon>Rhizobiaceae</taxon>
        <taxon>Rhizobium/Agrobacterium group</taxon>
        <taxon>Rhizobium</taxon>
    </lineage>
</organism>
<dbReference type="EMBL" id="QRFF01000001">
    <property type="protein sequence ID" value="KAA3504583.1"/>
    <property type="molecule type" value="Genomic_DNA"/>
</dbReference>
<evidence type="ECO:0000313" key="1">
    <source>
        <dbReference type="EMBL" id="KAA3504583.1"/>
    </source>
</evidence>
<evidence type="ECO:0000313" key="2">
    <source>
        <dbReference type="Proteomes" id="UP000473658"/>
    </source>
</evidence>
<protein>
    <submittedName>
        <fullName evidence="1">Uncharacterized protein</fullName>
    </submittedName>
</protein>
<name>A0AA88F6C6_RHIRH</name>
<accession>A0AA88F6C6</accession>
<proteinExistence type="predicted"/>
<sequence length="95" mass="10729">MAIRALILIAAIALTGCQTDRERLKAASVTKGETAARQPVLVLPAACTARMERVKLRDEPWVIHSWRWNVAANNRDQLSRDCQAWADDYNKRIAQ</sequence>
<reference evidence="1 2" key="1">
    <citation type="submission" date="2018-08" db="EMBL/GenBank/DDBJ databases">
        <title>Crown Gall in kiwifruit.</title>
        <authorList>
            <person name="Visnovsky S.B."/>
            <person name="Pitman A.R."/>
        </authorList>
    </citation>
    <scope>NUCLEOTIDE SEQUENCE [LARGE SCALE GENOMIC DNA]</scope>
    <source>
        <strain evidence="1 2">SBV_302_78_2</strain>
    </source>
</reference>
<gene>
    <name evidence="1" type="ORF">DXM27_05050</name>
</gene>